<dbReference type="EMBL" id="JARQWQ010000022">
    <property type="protein sequence ID" value="KAK2564385.1"/>
    <property type="molecule type" value="Genomic_DNA"/>
</dbReference>
<dbReference type="AlphaFoldDB" id="A0AAD9QNU4"/>
<dbReference type="Proteomes" id="UP001249851">
    <property type="component" value="Unassembled WGS sequence"/>
</dbReference>
<reference evidence="1" key="2">
    <citation type="journal article" date="2023" name="Science">
        <title>Genomic signatures of disease resistance in endangered staghorn corals.</title>
        <authorList>
            <person name="Vollmer S.V."/>
            <person name="Selwyn J.D."/>
            <person name="Despard B.A."/>
            <person name="Roesel C.L."/>
        </authorList>
    </citation>
    <scope>NUCLEOTIDE SEQUENCE</scope>
    <source>
        <strain evidence="1">K2</strain>
    </source>
</reference>
<gene>
    <name evidence="1" type="ORF">P5673_011812</name>
</gene>
<evidence type="ECO:0000313" key="1">
    <source>
        <dbReference type="EMBL" id="KAK2564385.1"/>
    </source>
</evidence>
<evidence type="ECO:0000313" key="2">
    <source>
        <dbReference type="Proteomes" id="UP001249851"/>
    </source>
</evidence>
<reference evidence="1" key="1">
    <citation type="journal article" date="2023" name="G3 (Bethesda)">
        <title>Whole genome assembly and annotation of the endangered Caribbean coral Acropora cervicornis.</title>
        <authorList>
            <person name="Selwyn J.D."/>
            <person name="Vollmer S.V."/>
        </authorList>
    </citation>
    <scope>NUCLEOTIDE SEQUENCE</scope>
    <source>
        <strain evidence="1">K2</strain>
    </source>
</reference>
<sequence>MNSLQRFLPNSFWPISGKIITIDNKIVVPKSELHKVLCQCHSSTADRGRDKINNYVKGIYSEVLQQVVSLFASLCRLHAQQTSSTETTCRISNVHKKEEGPVKARVILAANNQSSVASGSSSGSKKSGLSDIAYDILAQQNHVMREFVSQQERNLLPRRPTCVE</sequence>
<proteinExistence type="predicted"/>
<protein>
    <submittedName>
        <fullName evidence="1">Uncharacterized protein</fullName>
    </submittedName>
</protein>
<accession>A0AAD9QNU4</accession>
<keyword evidence="2" id="KW-1185">Reference proteome</keyword>
<organism evidence="1 2">
    <name type="scientific">Acropora cervicornis</name>
    <name type="common">Staghorn coral</name>
    <dbReference type="NCBI Taxonomy" id="6130"/>
    <lineage>
        <taxon>Eukaryota</taxon>
        <taxon>Metazoa</taxon>
        <taxon>Cnidaria</taxon>
        <taxon>Anthozoa</taxon>
        <taxon>Hexacorallia</taxon>
        <taxon>Scleractinia</taxon>
        <taxon>Astrocoeniina</taxon>
        <taxon>Acroporidae</taxon>
        <taxon>Acropora</taxon>
    </lineage>
</organism>
<name>A0AAD9QNU4_ACRCE</name>
<comment type="caution">
    <text evidence="1">The sequence shown here is derived from an EMBL/GenBank/DDBJ whole genome shotgun (WGS) entry which is preliminary data.</text>
</comment>